<protein>
    <submittedName>
        <fullName evidence="1">Uncharacterized protein</fullName>
    </submittedName>
</protein>
<keyword evidence="2" id="KW-1185">Reference proteome</keyword>
<name>A0A2H3IU37_WOLCO</name>
<evidence type="ECO:0000313" key="1">
    <source>
        <dbReference type="EMBL" id="PCH33496.1"/>
    </source>
</evidence>
<dbReference type="EMBL" id="KB467831">
    <property type="protein sequence ID" value="PCH33496.1"/>
    <property type="molecule type" value="Genomic_DNA"/>
</dbReference>
<dbReference type="AlphaFoldDB" id="A0A2H3IU37"/>
<organism evidence="1 2">
    <name type="scientific">Wolfiporia cocos (strain MD-104)</name>
    <name type="common">Brown rot fungus</name>
    <dbReference type="NCBI Taxonomy" id="742152"/>
    <lineage>
        <taxon>Eukaryota</taxon>
        <taxon>Fungi</taxon>
        <taxon>Dikarya</taxon>
        <taxon>Basidiomycota</taxon>
        <taxon>Agaricomycotina</taxon>
        <taxon>Agaricomycetes</taxon>
        <taxon>Polyporales</taxon>
        <taxon>Phaeolaceae</taxon>
        <taxon>Wolfiporia</taxon>
    </lineage>
</organism>
<accession>A0A2H3IU37</accession>
<reference evidence="1 2" key="1">
    <citation type="journal article" date="2012" name="Science">
        <title>The Paleozoic origin of enzymatic lignin decomposition reconstructed from 31 fungal genomes.</title>
        <authorList>
            <person name="Floudas D."/>
            <person name="Binder M."/>
            <person name="Riley R."/>
            <person name="Barry K."/>
            <person name="Blanchette R.A."/>
            <person name="Henrissat B."/>
            <person name="Martinez A.T."/>
            <person name="Otillar R."/>
            <person name="Spatafora J.W."/>
            <person name="Yadav J.S."/>
            <person name="Aerts A."/>
            <person name="Benoit I."/>
            <person name="Boyd A."/>
            <person name="Carlson A."/>
            <person name="Copeland A."/>
            <person name="Coutinho P.M."/>
            <person name="de Vries R.P."/>
            <person name="Ferreira P."/>
            <person name="Findley K."/>
            <person name="Foster B."/>
            <person name="Gaskell J."/>
            <person name="Glotzer D."/>
            <person name="Gorecki P."/>
            <person name="Heitman J."/>
            <person name="Hesse C."/>
            <person name="Hori C."/>
            <person name="Igarashi K."/>
            <person name="Jurgens J.A."/>
            <person name="Kallen N."/>
            <person name="Kersten P."/>
            <person name="Kohler A."/>
            <person name="Kuees U."/>
            <person name="Kumar T.K.A."/>
            <person name="Kuo A."/>
            <person name="LaButti K."/>
            <person name="Larrondo L.F."/>
            <person name="Lindquist E."/>
            <person name="Ling A."/>
            <person name="Lombard V."/>
            <person name="Lucas S."/>
            <person name="Lundell T."/>
            <person name="Martin R."/>
            <person name="McLaughlin D.J."/>
            <person name="Morgenstern I."/>
            <person name="Morin E."/>
            <person name="Murat C."/>
            <person name="Nagy L.G."/>
            <person name="Nolan M."/>
            <person name="Ohm R.A."/>
            <person name="Patyshakuliyeva A."/>
            <person name="Rokas A."/>
            <person name="Ruiz-Duenas F.J."/>
            <person name="Sabat G."/>
            <person name="Salamov A."/>
            <person name="Samejima M."/>
            <person name="Schmutz J."/>
            <person name="Slot J.C."/>
            <person name="St John F."/>
            <person name="Stenlid J."/>
            <person name="Sun H."/>
            <person name="Sun S."/>
            <person name="Syed K."/>
            <person name="Tsang A."/>
            <person name="Wiebenga A."/>
            <person name="Young D."/>
            <person name="Pisabarro A."/>
            <person name="Eastwood D.C."/>
            <person name="Martin F."/>
            <person name="Cullen D."/>
            <person name="Grigoriev I.V."/>
            <person name="Hibbett D.S."/>
        </authorList>
    </citation>
    <scope>NUCLEOTIDE SEQUENCE [LARGE SCALE GENOMIC DNA]</scope>
    <source>
        <strain evidence="1 2">MD-104</strain>
    </source>
</reference>
<dbReference type="Proteomes" id="UP000218811">
    <property type="component" value="Unassembled WGS sequence"/>
</dbReference>
<proteinExistence type="predicted"/>
<gene>
    <name evidence="1" type="ORF">WOLCODRAFT_160111</name>
</gene>
<evidence type="ECO:0000313" key="2">
    <source>
        <dbReference type="Proteomes" id="UP000218811"/>
    </source>
</evidence>
<sequence>MTFHPPQRLCLFAFQEVCSNAVNATSPPVIDHACHVLVTLAVVDLARPQVRQVMGPVQSPGPTRTYLLPVIRPSSDAPTLWRGACPVCLRTSGETLALTLYEPDVLAVDANVAEPSLDAVPELTTGAVVEAAADVVVDSKGKTVSDGNPETDVCAVGSDDGVMVVLPGKRVLSDDGGL</sequence>